<keyword evidence="2" id="KW-1185">Reference proteome</keyword>
<sequence>MDFGWGKPKYSGPAVGMIEAIPGTSSFYIPYKNGKGEEGMVVPMCLPAAAMDRFEGELNAALGGNKRNNPATKSESVVSPP</sequence>
<dbReference type="Proteomes" id="UP001057402">
    <property type="component" value="Chromosome 11"/>
</dbReference>
<evidence type="ECO:0000313" key="1">
    <source>
        <dbReference type="EMBL" id="KAI4310662.1"/>
    </source>
</evidence>
<comment type="caution">
    <text evidence="1">The sequence shown here is derived from an EMBL/GenBank/DDBJ whole genome shotgun (WGS) entry which is preliminary data.</text>
</comment>
<organism evidence="1 2">
    <name type="scientific">Melastoma candidum</name>
    <dbReference type="NCBI Taxonomy" id="119954"/>
    <lineage>
        <taxon>Eukaryota</taxon>
        <taxon>Viridiplantae</taxon>
        <taxon>Streptophyta</taxon>
        <taxon>Embryophyta</taxon>
        <taxon>Tracheophyta</taxon>
        <taxon>Spermatophyta</taxon>
        <taxon>Magnoliopsida</taxon>
        <taxon>eudicotyledons</taxon>
        <taxon>Gunneridae</taxon>
        <taxon>Pentapetalae</taxon>
        <taxon>rosids</taxon>
        <taxon>malvids</taxon>
        <taxon>Myrtales</taxon>
        <taxon>Melastomataceae</taxon>
        <taxon>Melastomatoideae</taxon>
        <taxon>Melastomateae</taxon>
        <taxon>Melastoma</taxon>
    </lineage>
</organism>
<name>A0ACB9LIE2_9MYRT</name>
<gene>
    <name evidence="1" type="ORF">MLD38_035623</name>
</gene>
<proteinExistence type="predicted"/>
<reference evidence="2" key="1">
    <citation type="journal article" date="2023" name="Front. Plant Sci.">
        <title>Chromosomal-level genome assembly of Melastoma candidum provides insights into trichome evolution.</title>
        <authorList>
            <person name="Zhong Y."/>
            <person name="Wu W."/>
            <person name="Sun C."/>
            <person name="Zou P."/>
            <person name="Liu Y."/>
            <person name="Dai S."/>
            <person name="Zhou R."/>
        </authorList>
    </citation>
    <scope>NUCLEOTIDE SEQUENCE [LARGE SCALE GENOMIC DNA]</scope>
</reference>
<accession>A0ACB9LIE2</accession>
<evidence type="ECO:0000313" key="2">
    <source>
        <dbReference type="Proteomes" id="UP001057402"/>
    </source>
</evidence>
<dbReference type="EMBL" id="CM042890">
    <property type="protein sequence ID" value="KAI4310662.1"/>
    <property type="molecule type" value="Genomic_DNA"/>
</dbReference>
<protein>
    <submittedName>
        <fullName evidence="1">Uncharacterized protein</fullName>
    </submittedName>
</protein>